<evidence type="ECO:0000256" key="4">
    <source>
        <dbReference type="ARBA" id="ARBA00022840"/>
    </source>
</evidence>
<gene>
    <name evidence="12" type="ORF">KJI95_05705</name>
</gene>
<evidence type="ECO:0000313" key="13">
    <source>
        <dbReference type="Proteomes" id="UP001195903"/>
    </source>
</evidence>
<dbReference type="EMBL" id="JAHEPS010000002">
    <property type="protein sequence ID" value="MBT1444016.1"/>
    <property type="molecule type" value="Genomic_DNA"/>
</dbReference>
<sequence length="484" mass="52837">MSFARLGLAPAITSALESLNYQQPTEIQQKAIPVALSGHNLLAAAQTGTGKTAAFGLPLIERLSKGKTERKKRVRAVIMAPTRELVVQVADNLGAYAANLPLTVLAMYGGVDMEAQKQALIAGVDILVATPGRLKDMYHQRAVHFDEIQVLVLDEADRMLDMGFIEVINDLIGRMPTNRQNLLFSATLSPRIRELAKTAVPDPVEIAIAKPSKKEISQWLVTVDKDAKSALLSHLIQTEQWQQALIFIETKHGAAKLVSQLEKRGIRAEAFHSGRSQASREQVLSEFKDGSLQYLVATGVAARGIDVDKLERVVNYDLPFPPDEYIHRIGRTGRAGMTGEAVSLLSKDDFKNLCMIESRLGHVIERRVIEGFEPKKPIPVSILDYKPSSQRSSQPKSQSNSQRKAQPSSELSSQRNSQLSYQRNSQPVSQPKARPEKPGASEGGTEAKGPWAAAQRKKPANPQRGTGAARSGTPKGKDSGKPRG</sequence>
<evidence type="ECO:0000256" key="7">
    <source>
        <dbReference type="RuleBase" id="RU000492"/>
    </source>
</evidence>
<keyword evidence="3 7" id="KW-0347">Helicase</keyword>
<comment type="similarity">
    <text evidence="5 7">Belongs to the DEAD box helicase family.</text>
</comment>
<accession>A0ABS5V2Z7</accession>
<feature type="domain" description="Helicase ATP-binding" evidence="9">
    <location>
        <begin position="32"/>
        <end position="206"/>
    </location>
</feature>
<keyword evidence="4 7" id="KW-0067">ATP-binding</keyword>
<evidence type="ECO:0000259" key="9">
    <source>
        <dbReference type="PROSITE" id="PS51192"/>
    </source>
</evidence>
<evidence type="ECO:0000313" key="12">
    <source>
        <dbReference type="EMBL" id="MBT1444016.1"/>
    </source>
</evidence>
<dbReference type="PANTHER" id="PTHR47959">
    <property type="entry name" value="ATP-DEPENDENT RNA HELICASE RHLE-RELATED"/>
    <property type="match status" value="1"/>
</dbReference>
<evidence type="ECO:0000256" key="2">
    <source>
        <dbReference type="ARBA" id="ARBA00022801"/>
    </source>
</evidence>
<feature type="compositionally biased region" description="Polar residues" evidence="8">
    <location>
        <begin position="405"/>
        <end position="429"/>
    </location>
</feature>
<dbReference type="InterPro" id="IPR044742">
    <property type="entry name" value="DEAD/DEAH_RhlB"/>
</dbReference>
<dbReference type="PANTHER" id="PTHR47959:SF11">
    <property type="entry name" value="ATP-DEPENDENT RNA HELICASE DEAD BOX FAMILY"/>
    <property type="match status" value="1"/>
</dbReference>
<proteinExistence type="inferred from homology"/>
<dbReference type="CDD" id="cd00268">
    <property type="entry name" value="DEADc"/>
    <property type="match status" value="1"/>
</dbReference>
<keyword evidence="1 7" id="KW-0547">Nucleotide-binding</keyword>
<evidence type="ECO:0000256" key="8">
    <source>
        <dbReference type="SAM" id="MobiDB-lite"/>
    </source>
</evidence>
<reference evidence="12 13" key="1">
    <citation type="submission" date="2021-05" db="EMBL/GenBank/DDBJ databases">
        <title>Shewanella sp. JM162201.</title>
        <authorList>
            <person name="Xu S."/>
            <person name="Li A."/>
        </authorList>
    </citation>
    <scope>NUCLEOTIDE SEQUENCE [LARGE SCALE GENOMIC DNA]</scope>
    <source>
        <strain evidence="12 13">JM162201</strain>
    </source>
</reference>
<dbReference type="InterPro" id="IPR014001">
    <property type="entry name" value="Helicase_ATP-bd"/>
</dbReference>
<dbReference type="PROSITE" id="PS51192">
    <property type="entry name" value="HELICASE_ATP_BIND_1"/>
    <property type="match status" value="1"/>
</dbReference>
<dbReference type="Gene3D" id="3.40.50.300">
    <property type="entry name" value="P-loop containing nucleotide triphosphate hydrolases"/>
    <property type="match status" value="2"/>
</dbReference>
<evidence type="ECO:0000259" key="10">
    <source>
        <dbReference type="PROSITE" id="PS51194"/>
    </source>
</evidence>
<dbReference type="PROSITE" id="PS51194">
    <property type="entry name" value="HELICASE_CTER"/>
    <property type="match status" value="1"/>
</dbReference>
<dbReference type="SMART" id="SM00487">
    <property type="entry name" value="DEXDc"/>
    <property type="match status" value="1"/>
</dbReference>
<comment type="caution">
    <text evidence="12">The sequence shown here is derived from an EMBL/GenBank/DDBJ whole genome shotgun (WGS) entry which is preliminary data.</text>
</comment>
<evidence type="ECO:0000256" key="3">
    <source>
        <dbReference type="ARBA" id="ARBA00022806"/>
    </source>
</evidence>
<dbReference type="InterPro" id="IPR014014">
    <property type="entry name" value="RNA_helicase_DEAD_Q_motif"/>
</dbReference>
<evidence type="ECO:0000259" key="11">
    <source>
        <dbReference type="PROSITE" id="PS51195"/>
    </source>
</evidence>
<evidence type="ECO:0000256" key="6">
    <source>
        <dbReference type="PROSITE-ProRule" id="PRU00552"/>
    </source>
</evidence>
<feature type="short sequence motif" description="Q motif" evidence="6">
    <location>
        <begin position="1"/>
        <end position="29"/>
    </location>
</feature>
<dbReference type="GO" id="GO:0004386">
    <property type="term" value="F:helicase activity"/>
    <property type="evidence" value="ECO:0007669"/>
    <property type="project" value="UniProtKB-KW"/>
</dbReference>
<dbReference type="InterPro" id="IPR027417">
    <property type="entry name" value="P-loop_NTPase"/>
</dbReference>
<name>A0ABS5V2Z7_9GAMM</name>
<feature type="compositionally biased region" description="Basic and acidic residues" evidence="8">
    <location>
        <begin position="475"/>
        <end position="484"/>
    </location>
</feature>
<dbReference type="InterPro" id="IPR001650">
    <property type="entry name" value="Helicase_C-like"/>
</dbReference>
<keyword evidence="13" id="KW-1185">Reference proteome</keyword>
<dbReference type="PROSITE" id="PS00039">
    <property type="entry name" value="DEAD_ATP_HELICASE"/>
    <property type="match status" value="1"/>
</dbReference>
<keyword evidence="2 7" id="KW-0378">Hydrolase</keyword>
<evidence type="ECO:0000256" key="1">
    <source>
        <dbReference type="ARBA" id="ARBA00022741"/>
    </source>
</evidence>
<dbReference type="PROSITE" id="PS51195">
    <property type="entry name" value="Q_MOTIF"/>
    <property type="match status" value="1"/>
</dbReference>
<organism evidence="12 13">
    <name type="scientific">Shewanella jiangmenensis</name>
    <dbReference type="NCBI Taxonomy" id="2837387"/>
    <lineage>
        <taxon>Bacteria</taxon>
        <taxon>Pseudomonadati</taxon>
        <taxon>Pseudomonadota</taxon>
        <taxon>Gammaproteobacteria</taxon>
        <taxon>Alteromonadales</taxon>
        <taxon>Shewanellaceae</taxon>
        <taxon>Shewanella</taxon>
    </lineage>
</organism>
<dbReference type="Pfam" id="PF00270">
    <property type="entry name" value="DEAD"/>
    <property type="match status" value="1"/>
</dbReference>
<dbReference type="Proteomes" id="UP001195903">
    <property type="component" value="Unassembled WGS sequence"/>
</dbReference>
<evidence type="ECO:0000256" key="5">
    <source>
        <dbReference type="ARBA" id="ARBA00038437"/>
    </source>
</evidence>
<dbReference type="Pfam" id="PF00271">
    <property type="entry name" value="Helicase_C"/>
    <property type="match status" value="1"/>
</dbReference>
<dbReference type="InterPro" id="IPR000629">
    <property type="entry name" value="RNA-helicase_DEAD-box_CS"/>
</dbReference>
<feature type="region of interest" description="Disordered" evidence="8">
    <location>
        <begin position="379"/>
        <end position="484"/>
    </location>
</feature>
<dbReference type="InterPro" id="IPR011545">
    <property type="entry name" value="DEAD/DEAH_box_helicase_dom"/>
</dbReference>
<protein>
    <submittedName>
        <fullName evidence="12">DEAD/DEAH box helicase</fullName>
    </submittedName>
</protein>
<dbReference type="SMART" id="SM00490">
    <property type="entry name" value="HELICc"/>
    <property type="match status" value="1"/>
</dbReference>
<feature type="domain" description="Helicase C-terminal" evidence="10">
    <location>
        <begin position="215"/>
        <end position="386"/>
    </location>
</feature>
<dbReference type="CDD" id="cd18787">
    <property type="entry name" value="SF2_C_DEAD"/>
    <property type="match status" value="1"/>
</dbReference>
<feature type="domain" description="DEAD-box RNA helicase Q" evidence="11">
    <location>
        <begin position="1"/>
        <end position="29"/>
    </location>
</feature>
<dbReference type="InterPro" id="IPR050079">
    <property type="entry name" value="DEAD_box_RNA_helicase"/>
</dbReference>
<dbReference type="RefSeq" id="WP_214506231.1">
    <property type="nucleotide sequence ID" value="NZ_JAHEPS010000002.1"/>
</dbReference>
<feature type="compositionally biased region" description="Low complexity" evidence="8">
    <location>
        <begin position="386"/>
        <end position="404"/>
    </location>
</feature>
<dbReference type="SUPFAM" id="SSF52540">
    <property type="entry name" value="P-loop containing nucleoside triphosphate hydrolases"/>
    <property type="match status" value="1"/>
</dbReference>